<accession>A0A853F9C2</accession>
<protein>
    <submittedName>
        <fullName evidence="2">OB-fold domain-containing protein</fullName>
    </submittedName>
</protein>
<dbReference type="InterPro" id="IPR012340">
    <property type="entry name" value="NA-bd_OB-fold"/>
</dbReference>
<dbReference type="EMBL" id="JACCEW010000002">
    <property type="protein sequence ID" value="NYT36398.1"/>
    <property type="molecule type" value="Genomic_DNA"/>
</dbReference>
<comment type="caution">
    <text evidence="2">The sequence shown here is derived from an EMBL/GenBank/DDBJ whole genome shotgun (WGS) entry which is preliminary data.</text>
</comment>
<gene>
    <name evidence="2" type="ORF">H0A68_05900</name>
</gene>
<dbReference type="Pfam" id="PF01796">
    <property type="entry name" value="OB_ChsH2_C"/>
    <property type="match status" value="1"/>
</dbReference>
<proteinExistence type="predicted"/>
<dbReference type="Proteomes" id="UP000580517">
    <property type="component" value="Unassembled WGS sequence"/>
</dbReference>
<sequence length="136" mass="15509">MKEAAKTPRLFSPYDAPMWESISQDSMKLQWCSASEEFRYPPGPACPTSLSMEYEWRSISGRGRIISWTVFHRTYLPAYPAPHLVVAVQLEEGPIMVSSMNHEVVDQLRLDAPVRMIYVDHPDGYRIPSFAMDDAA</sequence>
<evidence type="ECO:0000259" key="1">
    <source>
        <dbReference type="Pfam" id="PF01796"/>
    </source>
</evidence>
<organism evidence="2 3">
    <name type="scientific">Allopusillimonas soli</name>
    <dbReference type="NCBI Taxonomy" id="659016"/>
    <lineage>
        <taxon>Bacteria</taxon>
        <taxon>Pseudomonadati</taxon>
        <taxon>Pseudomonadota</taxon>
        <taxon>Betaproteobacteria</taxon>
        <taxon>Burkholderiales</taxon>
        <taxon>Alcaligenaceae</taxon>
        <taxon>Allopusillimonas</taxon>
    </lineage>
</organism>
<dbReference type="PANTHER" id="PTHR34075">
    <property type="entry name" value="BLR3430 PROTEIN"/>
    <property type="match status" value="1"/>
</dbReference>
<name>A0A853F9C2_9BURK</name>
<evidence type="ECO:0000313" key="3">
    <source>
        <dbReference type="Proteomes" id="UP000580517"/>
    </source>
</evidence>
<feature type="domain" description="ChsH2 C-terminal OB-fold" evidence="1">
    <location>
        <begin position="56"/>
        <end position="116"/>
    </location>
</feature>
<reference evidence="2 3" key="1">
    <citation type="submission" date="2020-07" db="EMBL/GenBank/DDBJ databases">
        <title>Taxonomic revisions and descriptions of new bacterial species based on genomic comparisons in the high-G+C-content subgroup of the family Alcaligenaceae.</title>
        <authorList>
            <person name="Szabo A."/>
            <person name="Felfoldi T."/>
        </authorList>
    </citation>
    <scope>NUCLEOTIDE SEQUENCE [LARGE SCALE GENOMIC DNA]</scope>
    <source>
        <strain evidence="2 3">DSM 25264</strain>
    </source>
</reference>
<dbReference type="InterPro" id="IPR052513">
    <property type="entry name" value="Thioester_dehydratase-like"/>
</dbReference>
<dbReference type="OrthoDB" id="5514845at2"/>
<dbReference type="SUPFAM" id="SSF50249">
    <property type="entry name" value="Nucleic acid-binding proteins"/>
    <property type="match status" value="1"/>
</dbReference>
<keyword evidence="3" id="KW-1185">Reference proteome</keyword>
<evidence type="ECO:0000313" key="2">
    <source>
        <dbReference type="EMBL" id="NYT36398.1"/>
    </source>
</evidence>
<dbReference type="PANTHER" id="PTHR34075:SF5">
    <property type="entry name" value="BLR3430 PROTEIN"/>
    <property type="match status" value="1"/>
</dbReference>
<dbReference type="AlphaFoldDB" id="A0A853F9C2"/>
<dbReference type="InterPro" id="IPR002878">
    <property type="entry name" value="ChsH2_C"/>
</dbReference>